<dbReference type="Gene3D" id="3.40.30.10">
    <property type="entry name" value="Glutaredoxin"/>
    <property type="match status" value="1"/>
</dbReference>
<keyword evidence="4" id="KW-1185">Reference proteome</keyword>
<dbReference type="RefSeq" id="WP_144883308.1">
    <property type="nucleotide sequence ID" value="NZ_VLLE01000002.1"/>
</dbReference>
<dbReference type="AlphaFoldDB" id="A0A562SUB2"/>
<dbReference type="EMBL" id="VLLE01000002">
    <property type="protein sequence ID" value="TWI84872.1"/>
    <property type="molecule type" value="Genomic_DNA"/>
</dbReference>
<accession>A0A562SUB2</accession>
<feature type="signal peptide" evidence="1">
    <location>
        <begin position="1"/>
        <end position="19"/>
    </location>
</feature>
<evidence type="ECO:0000313" key="4">
    <source>
        <dbReference type="Proteomes" id="UP000316167"/>
    </source>
</evidence>
<dbReference type="OrthoDB" id="662072at2"/>
<dbReference type="PROSITE" id="PS51352">
    <property type="entry name" value="THIOREDOXIN_2"/>
    <property type="match status" value="1"/>
</dbReference>
<dbReference type="InterPro" id="IPR013766">
    <property type="entry name" value="Thioredoxin_domain"/>
</dbReference>
<dbReference type="Proteomes" id="UP000316167">
    <property type="component" value="Unassembled WGS sequence"/>
</dbReference>
<evidence type="ECO:0000313" key="3">
    <source>
        <dbReference type="EMBL" id="TWI84872.1"/>
    </source>
</evidence>
<dbReference type="SUPFAM" id="SSF52833">
    <property type="entry name" value="Thioredoxin-like"/>
    <property type="match status" value="1"/>
</dbReference>
<gene>
    <name evidence="3" type="ORF">IQ13_0025</name>
</gene>
<feature type="chain" id="PRO_5022034734" evidence="1">
    <location>
        <begin position="20"/>
        <end position="167"/>
    </location>
</feature>
<proteinExistence type="predicted"/>
<organism evidence="3 4">
    <name type="scientific">Lacibacter cauensis</name>
    <dbReference type="NCBI Taxonomy" id="510947"/>
    <lineage>
        <taxon>Bacteria</taxon>
        <taxon>Pseudomonadati</taxon>
        <taxon>Bacteroidota</taxon>
        <taxon>Chitinophagia</taxon>
        <taxon>Chitinophagales</taxon>
        <taxon>Chitinophagaceae</taxon>
        <taxon>Lacibacter</taxon>
    </lineage>
</organism>
<name>A0A562SUB2_9BACT</name>
<evidence type="ECO:0000259" key="2">
    <source>
        <dbReference type="PROSITE" id="PS51352"/>
    </source>
</evidence>
<protein>
    <submittedName>
        <fullName evidence="3">AhpC/TSA family protein</fullName>
    </submittedName>
</protein>
<evidence type="ECO:0000256" key="1">
    <source>
        <dbReference type="SAM" id="SignalP"/>
    </source>
</evidence>
<dbReference type="InterPro" id="IPR036249">
    <property type="entry name" value="Thioredoxin-like_sf"/>
</dbReference>
<comment type="caution">
    <text evidence="3">The sequence shown here is derived from an EMBL/GenBank/DDBJ whole genome shotgun (WGS) entry which is preliminary data.</text>
</comment>
<sequence length="167" mass="19591">MKKFIVAALVFLFTYPVTAQVKVDTIPSHLQNLRLPDFKLLLTDSSSSFYTEQLNKKKTTILMSFSPDCDHCKNQTKELIENIEKLKSVQIVMATTYPFEMMKQFYNDYQISKYKNIIMGRDVLYFFPKYYRNHYLPLITIYSKKGELLHYFDGGLPTAQLIQLATK</sequence>
<reference evidence="3 4" key="1">
    <citation type="journal article" date="2015" name="Stand. Genomic Sci.">
        <title>Genomic Encyclopedia of Bacterial and Archaeal Type Strains, Phase III: the genomes of soil and plant-associated and newly described type strains.</title>
        <authorList>
            <person name="Whitman W.B."/>
            <person name="Woyke T."/>
            <person name="Klenk H.P."/>
            <person name="Zhou Y."/>
            <person name="Lilburn T.G."/>
            <person name="Beck B.J."/>
            <person name="De Vos P."/>
            <person name="Vandamme P."/>
            <person name="Eisen J.A."/>
            <person name="Garrity G."/>
            <person name="Hugenholtz P."/>
            <person name="Kyrpides N.C."/>
        </authorList>
    </citation>
    <scope>NUCLEOTIDE SEQUENCE [LARGE SCALE GENOMIC DNA]</scope>
    <source>
        <strain evidence="3 4">CGMCC 1.7271</strain>
    </source>
</reference>
<keyword evidence="1" id="KW-0732">Signal</keyword>
<feature type="domain" description="Thioredoxin" evidence="2">
    <location>
        <begin position="29"/>
        <end position="167"/>
    </location>
</feature>